<keyword evidence="3" id="KW-0238">DNA-binding</keyword>
<dbReference type="CDD" id="cd00167">
    <property type="entry name" value="SANT"/>
    <property type="match status" value="1"/>
</dbReference>
<comment type="caution">
    <text evidence="8">The sequence shown here is derived from an EMBL/GenBank/DDBJ whole genome shotgun (WGS) entry which is preliminary data.</text>
</comment>
<reference evidence="8" key="1">
    <citation type="submission" date="2019-09" db="EMBL/GenBank/DDBJ databases">
        <title>Draft genome information of white flower Hibiscus syriacus.</title>
        <authorList>
            <person name="Kim Y.-M."/>
        </authorList>
    </citation>
    <scope>NUCLEOTIDE SEQUENCE [LARGE SCALE GENOMIC DNA]</scope>
    <source>
        <strain evidence="8">YM2019G1</strain>
    </source>
</reference>
<evidence type="ECO:0000256" key="3">
    <source>
        <dbReference type="ARBA" id="ARBA00023125"/>
    </source>
</evidence>
<dbReference type="Proteomes" id="UP000436088">
    <property type="component" value="Unassembled WGS sequence"/>
</dbReference>
<gene>
    <name evidence="8" type="ORF">F3Y22_tig00111799pilonHSYRG00009</name>
</gene>
<dbReference type="GO" id="GO:0005634">
    <property type="term" value="C:nucleus"/>
    <property type="evidence" value="ECO:0007669"/>
    <property type="project" value="UniProtKB-SubCell"/>
</dbReference>
<comment type="subcellular location">
    <subcellularLocation>
        <location evidence="1">Nucleus</location>
    </subcellularLocation>
</comment>
<evidence type="ECO:0000256" key="1">
    <source>
        <dbReference type="ARBA" id="ARBA00004123"/>
    </source>
</evidence>
<dbReference type="EMBL" id="VEPZ02001432">
    <property type="protein sequence ID" value="KAE8673219.1"/>
    <property type="molecule type" value="Genomic_DNA"/>
</dbReference>
<dbReference type="InterPro" id="IPR009057">
    <property type="entry name" value="Homeodomain-like_sf"/>
</dbReference>
<protein>
    <submittedName>
        <fullName evidence="8">Myb-related protein Myb4</fullName>
    </submittedName>
</protein>
<dbReference type="PROSITE" id="PS50090">
    <property type="entry name" value="MYB_LIKE"/>
    <property type="match status" value="1"/>
</dbReference>
<dbReference type="PANTHER" id="PTHR10641">
    <property type="entry name" value="MYB FAMILY TRANSCRIPTION FACTOR"/>
    <property type="match status" value="1"/>
</dbReference>
<organism evidence="8 9">
    <name type="scientific">Hibiscus syriacus</name>
    <name type="common">Rose of Sharon</name>
    <dbReference type="NCBI Taxonomy" id="106335"/>
    <lineage>
        <taxon>Eukaryota</taxon>
        <taxon>Viridiplantae</taxon>
        <taxon>Streptophyta</taxon>
        <taxon>Embryophyta</taxon>
        <taxon>Tracheophyta</taxon>
        <taxon>Spermatophyta</taxon>
        <taxon>Magnoliopsida</taxon>
        <taxon>eudicotyledons</taxon>
        <taxon>Gunneridae</taxon>
        <taxon>Pentapetalae</taxon>
        <taxon>rosids</taxon>
        <taxon>malvids</taxon>
        <taxon>Malvales</taxon>
        <taxon>Malvaceae</taxon>
        <taxon>Malvoideae</taxon>
        <taxon>Hibiscus</taxon>
    </lineage>
</organism>
<proteinExistence type="predicted"/>
<evidence type="ECO:0000256" key="2">
    <source>
        <dbReference type="ARBA" id="ARBA00022737"/>
    </source>
</evidence>
<dbReference type="InterPro" id="IPR015495">
    <property type="entry name" value="Myb_TF_plants"/>
</dbReference>
<evidence type="ECO:0000259" key="6">
    <source>
        <dbReference type="PROSITE" id="PS50090"/>
    </source>
</evidence>
<dbReference type="FunFam" id="1.10.10.60:FF:000001">
    <property type="entry name" value="MYB-related transcription factor"/>
    <property type="match status" value="1"/>
</dbReference>
<dbReference type="AlphaFoldDB" id="A0A6A2YCT1"/>
<dbReference type="Pfam" id="PF00249">
    <property type="entry name" value="Myb_DNA-binding"/>
    <property type="match status" value="1"/>
</dbReference>
<dbReference type="Gene3D" id="1.10.10.60">
    <property type="entry name" value="Homeodomain-like"/>
    <property type="match status" value="1"/>
</dbReference>
<dbReference type="SMART" id="SM00717">
    <property type="entry name" value="SANT"/>
    <property type="match status" value="1"/>
</dbReference>
<feature type="compositionally biased region" description="Polar residues" evidence="5">
    <location>
        <begin position="1"/>
        <end position="11"/>
    </location>
</feature>
<keyword evidence="9" id="KW-1185">Reference proteome</keyword>
<sequence>MRRGSSLNNGNKKVAGLKRGPWTAEEDEKLMAYIEKHGHGNWCALPQKAGLQRCGKSCRLRWINYLRPDIKRGNFSLREEQTIIQLHALLGNK</sequence>
<feature type="domain" description="Myb-like" evidence="6">
    <location>
        <begin position="14"/>
        <end position="66"/>
    </location>
</feature>
<dbReference type="PANTHER" id="PTHR10641:SF1055">
    <property type="entry name" value="TRANSCRIPTION FACTOR MYB23-LIKE ISOFORM X1"/>
    <property type="match status" value="1"/>
</dbReference>
<evidence type="ECO:0000256" key="5">
    <source>
        <dbReference type="SAM" id="MobiDB-lite"/>
    </source>
</evidence>
<evidence type="ECO:0000256" key="4">
    <source>
        <dbReference type="ARBA" id="ARBA00023242"/>
    </source>
</evidence>
<dbReference type="SUPFAM" id="SSF46689">
    <property type="entry name" value="Homeodomain-like"/>
    <property type="match status" value="1"/>
</dbReference>
<evidence type="ECO:0000259" key="7">
    <source>
        <dbReference type="PROSITE" id="PS51294"/>
    </source>
</evidence>
<keyword evidence="4" id="KW-0539">Nucleus</keyword>
<keyword evidence="2" id="KW-0677">Repeat</keyword>
<accession>A0A6A2YCT1</accession>
<evidence type="ECO:0000313" key="9">
    <source>
        <dbReference type="Proteomes" id="UP000436088"/>
    </source>
</evidence>
<dbReference type="InterPro" id="IPR001005">
    <property type="entry name" value="SANT/Myb"/>
</dbReference>
<feature type="domain" description="HTH myb-type" evidence="7">
    <location>
        <begin position="17"/>
        <end position="70"/>
    </location>
</feature>
<evidence type="ECO:0000313" key="8">
    <source>
        <dbReference type="EMBL" id="KAE8673219.1"/>
    </source>
</evidence>
<dbReference type="InterPro" id="IPR017930">
    <property type="entry name" value="Myb_dom"/>
</dbReference>
<dbReference type="GO" id="GO:0003677">
    <property type="term" value="F:DNA binding"/>
    <property type="evidence" value="ECO:0007669"/>
    <property type="project" value="UniProtKB-KW"/>
</dbReference>
<name>A0A6A2YCT1_HIBSY</name>
<dbReference type="PROSITE" id="PS51294">
    <property type="entry name" value="HTH_MYB"/>
    <property type="match status" value="1"/>
</dbReference>
<feature type="region of interest" description="Disordered" evidence="5">
    <location>
        <begin position="1"/>
        <end position="20"/>
    </location>
</feature>